<dbReference type="Proteomes" id="UP001596405">
    <property type="component" value="Unassembled WGS sequence"/>
</dbReference>
<dbReference type="PANTHER" id="PTHR32183">
    <property type="match status" value="1"/>
</dbReference>
<dbReference type="EMBL" id="JBHSYQ010000015">
    <property type="protein sequence ID" value="MFC6999360.1"/>
    <property type="molecule type" value="Genomic_DNA"/>
</dbReference>
<dbReference type="Gene3D" id="3.40.50.150">
    <property type="entry name" value="Vaccinia Virus protein VP39"/>
    <property type="match status" value="1"/>
</dbReference>
<gene>
    <name evidence="5" type="ORF">ACFQHR_17120</name>
</gene>
<dbReference type="SUPFAM" id="SSF53335">
    <property type="entry name" value="S-adenosyl-L-methionine-dependent methyltransferases"/>
    <property type="match status" value="1"/>
</dbReference>
<evidence type="ECO:0000256" key="4">
    <source>
        <dbReference type="ARBA" id="ARBA00022691"/>
    </source>
</evidence>
<dbReference type="InterPro" id="IPR029063">
    <property type="entry name" value="SAM-dependent_MTases_sf"/>
</dbReference>
<dbReference type="CDD" id="cd02440">
    <property type="entry name" value="AdoMet_MTases"/>
    <property type="match status" value="1"/>
</dbReference>
<evidence type="ECO:0000313" key="5">
    <source>
        <dbReference type="EMBL" id="MFC6999360.1"/>
    </source>
</evidence>
<keyword evidence="2 5" id="KW-0489">Methyltransferase</keyword>
<keyword evidence="4" id="KW-0949">S-adenosyl-L-methionine</keyword>
<dbReference type="PROSITE" id="PS51585">
    <property type="entry name" value="SAM_MT_TPMT"/>
    <property type="match status" value="1"/>
</dbReference>
<evidence type="ECO:0000256" key="1">
    <source>
        <dbReference type="ARBA" id="ARBA00022553"/>
    </source>
</evidence>
<name>A0ABW2DQL6_9BACT</name>
<sequence>MQEELNLTSEYWSARYQSGQTGWDAGAVTTPLKSYIDQLEDKEIKILIPGGGNGYEAEYLHRNGFSKVHLLDFASEPLQNFASRVPDFPKEHLLQKDFFDMENEQYDLVLEQTFFCALPRGWRSNYARQVFQVLKPNGKLAGVLFSTEFDRQGPPFGGSAFEYQAYFEPYFHFRHFEPCYNSIEPRQGREIFMVLQRKERPQFMA</sequence>
<dbReference type="Pfam" id="PF05724">
    <property type="entry name" value="TPMT"/>
    <property type="match status" value="1"/>
</dbReference>
<keyword evidence="1" id="KW-0597">Phosphoprotein</keyword>
<dbReference type="GO" id="GO:0008168">
    <property type="term" value="F:methyltransferase activity"/>
    <property type="evidence" value="ECO:0007669"/>
    <property type="project" value="UniProtKB-KW"/>
</dbReference>
<proteinExistence type="predicted"/>
<dbReference type="RefSeq" id="WP_066616115.1">
    <property type="nucleotide sequence ID" value="NZ_JBHSYQ010000015.1"/>
</dbReference>
<evidence type="ECO:0000313" key="6">
    <source>
        <dbReference type="Proteomes" id="UP001596405"/>
    </source>
</evidence>
<dbReference type="GO" id="GO:0032259">
    <property type="term" value="P:methylation"/>
    <property type="evidence" value="ECO:0007669"/>
    <property type="project" value="UniProtKB-KW"/>
</dbReference>
<keyword evidence="6" id="KW-1185">Reference proteome</keyword>
<keyword evidence="3" id="KW-0808">Transferase</keyword>
<accession>A0ABW2DQL6</accession>
<dbReference type="PANTHER" id="PTHR32183:SF6">
    <property type="entry name" value="CYSTEINE SULFINATE DESULFINASE_CYSTEINE DESULFURASE AND RELATED ENZYMES"/>
    <property type="match status" value="1"/>
</dbReference>
<evidence type="ECO:0000256" key="2">
    <source>
        <dbReference type="ARBA" id="ARBA00022603"/>
    </source>
</evidence>
<protein>
    <submittedName>
        <fullName evidence="5">Methyltransferase domain-containing protein</fullName>
    </submittedName>
</protein>
<evidence type="ECO:0000256" key="3">
    <source>
        <dbReference type="ARBA" id="ARBA00022679"/>
    </source>
</evidence>
<comment type="caution">
    <text evidence="5">The sequence shown here is derived from an EMBL/GenBank/DDBJ whole genome shotgun (WGS) entry which is preliminary data.</text>
</comment>
<organism evidence="5 6">
    <name type="scientific">Rufibacter roseus</name>
    <dbReference type="NCBI Taxonomy" id="1567108"/>
    <lineage>
        <taxon>Bacteria</taxon>
        <taxon>Pseudomonadati</taxon>
        <taxon>Bacteroidota</taxon>
        <taxon>Cytophagia</taxon>
        <taxon>Cytophagales</taxon>
        <taxon>Hymenobacteraceae</taxon>
        <taxon>Rufibacter</taxon>
    </lineage>
</organism>
<reference evidence="6" key="1">
    <citation type="journal article" date="2019" name="Int. J. Syst. Evol. Microbiol.">
        <title>The Global Catalogue of Microorganisms (GCM) 10K type strain sequencing project: providing services to taxonomists for standard genome sequencing and annotation.</title>
        <authorList>
            <consortium name="The Broad Institute Genomics Platform"/>
            <consortium name="The Broad Institute Genome Sequencing Center for Infectious Disease"/>
            <person name="Wu L."/>
            <person name="Ma J."/>
        </authorList>
    </citation>
    <scope>NUCLEOTIDE SEQUENCE [LARGE SCALE GENOMIC DNA]</scope>
    <source>
        <strain evidence="6">CGMCC 4.7393</strain>
    </source>
</reference>
<dbReference type="InterPro" id="IPR008854">
    <property type="entry name" value="TPMT"/>
</dbReference>